<dbReference type="Proteomes" id="UP000198310">
    <property type="component" value="Unassembled WGS sequence"/>
</dbReference>
<sequence length="115" mass="12786">MLNFPEPAAGEVKTRRLYYDLPSGAEAPTPDTFLVSIGQLGGQPRVNSIYHVVSVRARKVQQPHCCRYFLQVLLAPDMKPYTELVVADGIPTVKVKGVLAYPLFWYPRTKRGAGP</sequence>
<dbReference type="RefSeq" id="WP_089333690.1">
    <property type="nucleotide sequence ID" value="NZ_FZNS01000010.1"/>
</dbReference>
<evidence type="ECO:0000313" key="2">
    <source>
        <dbReference type="Proteomes" id="UP000198310"/>
    </source>
</evidence>
<dbReference type="EMBL" id="FZNS01000010">
    <property type="protein sequence ID" value="SNR87268.1"/>
    <property type="molecule type" value="Genomic_DNA"/>
</dbReference>
<proteinExistence type="predicted"/>
<organism evidence="1 2">
    <name type="scientific">Hymenobacter mucosus</name>
    <dbReference type="NCBI Taxonomy" id="1411120"/>
    <lineage>
        <taxon>Bacteria</taxon>
        <taxon>Pseudomonadati</taxon>
        <taxon>Bacteroidota</taxon>
        <taxon>Cytophagia</taxon>
        <taxon>Cytophagales</taxon>
        <taxon>Hymenobacteraceae</taxon>
        <taxon>Hymenobacter</taxon>
    </lineage>
</organism>
<protein>
    <submittedName>
        <fullName evidence="1">Uncharacterized protein</fullName>
    </submittedName>
</protein>
<evidence type="ECO:0000313" key="1">
    <source>
        <dbReference type="EMBL" id="SNR87268.1"/>
    </source>
</evidence>
<reference evidence="2" key="1">
    <citation type="submission" date="2017-06" db="EMBL/GenBank/DDBJ databases">
        <authorList>
            <person name="Varghese N."/>
            <person name="Submissions S."/>
        </authorList>
    </citation>
    <scope>NUCLEOTIDE SEQUENCE [LARGE SCALE GENOMIC DNA]</scope>
    <source>
        <strain evidence="2">DSM 28041</strain>
    </source>
</reference>
<name>A0A238ZWJ8_9BACT</name>
<dbReference type="AlphaFoldDB" id="A0A238ZWJ8"/>
<keyword evidence="2" id="KW-1185">Reference proteome</keyword>
<accession>A0A238ZWJ8</accession>
<gene>
    <name evidence="1" type="ORF">SAMN06269173_1108</name>
</gene>